<dbReference type="InterPro" id="IPR050553">
    <property type="entry name" value="Thioredoxin_ResA/DsbE_sf"/>
</dbReference>
<keyword evidence="3" id="KW-1015">Disulfide bond</keyword>
<dbReference type="InterPro" id="IPR000866">
    <property type="entry name" value="AhpC/TSA"/>
</dbReference>
<dbReference type="Pfam" id="PF12543">
    <property type="entry name" value="DUF3738"/>
    <property type="match status" value="1"/>
</dbReference>
<dbReference type="GO" id="GO:0017004">
    <property type="term" value="P:cytochrome complex assembly"/>
    <property type="evidence" value="ECO:0007669"/>
    <property type="project" value="UniProtKB-KW"/>
</dbReference>
<dbReference type="PROSITE" id="PS51352">
    <property type="entry name" value="THIOREDOXIN_2"/>
    <property type="match status" value="1"/>
</dbReference>
<dbReference type="Pfam" id="PF00578">
    <property type="entry name" value="AhpC-TSA"/>
    <property type="match status" value="1"/>
</dbReference>
<evidence type="ECO:0000259" key="5">
    <source>
        <dbReference type="PROSITE" id="PS51352"/>
    </source>
</evidence>
<comment type="subcellular location">
    <subcellularLocation>
        <location evidence="1">Cell envelope</location>
    </subcellularLocation>
</comment>
<dbReference type="GO" id="GO:0016209">
    <property type="term" value="F:antioxidant activity"/>
    <property type="evidence" value="ECO:0007669"/>
    <property type="project" value="InterPro"/>
</dbReference>
<dbReference type="EMBL" id="FZNY01000003">
    <property type="protein sequence ID" value="SNR81900.1"/>
    <property type="molecule type" value="Genomic_DNA"/>
</dbReference>
<dbReference type="GO" id="GO:0030313">
    <property type="term" value="C:cell envelope"/>
    <property type="evidence" value="ECO:0007669"/>
    <property type="project" value="UniProtKB-SubCell"/>
</dbReference>
<evidence type="ECO:0000256" key="4">
    <source>
        <dbReference type="ARBA" id="ARBA00023284"/>
    </source>
</evidence>
<dbReference type="PROSITE" id="PS51257">
    <property type="entry name" value="PROKAR_LIPOPROTEIN"/>
    <property type="match status" value="1"/>
</dbReference>
<keyword evidence="4" id="KW-0676">Redox-active center</keyword>
<dbReference type="CDD" id="cd02966">
    <property type="entry name" value="TlpA_like_family"/>
    <property type="match status" value="1"/>
</dbReference>
<reference evidence="6 7" key="1">
    <citation type="submission" date="2017-06" db="EMBL/GenBank/DDBJ databases">
        <authorList>
            <person name="Kim H.J."/>
            <person name="Triplett B.A."/>
        </authorList>
    </citation>
    <scope>NUCLEOTIDE SEQUENCE [LARGE SCALE GENOMIC DNA]</scope>
    <source>
        <strain evidence="6 7">DSM 25597</strain>
    </source>
</reference>
<evidence type="ECO:0000313" key="6">
    <source>
        <dbReference type="EMBL" id="SNR81900.1"/>
    </source>
</evidence>
<evidence type="ECO:0000256" key="2">
    <source>
        <dbReference type="ARBA" id="ARBA00022748"/>
    </source>
</evidence>
<dbReference type="Proteomes" id="UP000198379">
    <property type="component" value="Unassembled WGS sequence"/>
</dbReference>
<protein>
    <submittedName>
        <fullName evidence="6">Soil-associated protein, TIGR03435 family</fullName>
    </submittedName>
</protein>
<sequence length="398" mass="45688">MKKILFLFLVVSLIACKKESTVVEVGKPIPNYTFQNILNSTQTELPLSDLKGKPVILEFWATWCGPCIPAMKKLDSLQNHFKDDIEIITVSSENKERLEKYIKRSGTSLRIASDTMHTKYFNYKVIPHAILIDKDGIVRGITNPTTINKEVIRRLIATDEISVAIKNDFYADTLVKGKTIKAISNSDYTLELRSFEAQKRGIQYLKDIDGENNGIKMWTRTLDVLYKTLYDIPSFNRIVYKDSLSDKDFPFDKKHRYSLLIETSQKYRGDWKQLGITMLQEHFDIHAKTSIDTLDSYILKNVDNTITASKASAFGYSFMGSTLTTTKAPIATLTKYLEKFTDLPVIDSTHLTETYDIELEWFEDDPKTLHAALKEYGLVLEKSTNKLPIEVLELYRKK</sequence>
<feature type="domain" description="Thioredoxin" evidence="5">
    <location>
        <begin position="23"/>
        <end position="161"/>
    </location>
</feature>
<evidence type="ECO:0000256" key="1">
    <source>
        <dbReference type="ARBA" id="ARBA00004196"/>
    </source>
</evidence>
<name>A0A238ZF34_9FLAO</name>
<dbReference type="PANTHER" id="PTHR42852:SF6">
    <property type="entry name" value="THIOL:DISULFIDE INTERCHANGE PROTEIN DSBE"/>
    <property type="match status" value="1"/>
</dbReference>
<dbReference type="AlphaFoldDB" id="A0A238ZF34"/>
<accession>A0A238ZF34</accession>
<dbReference type="InterPro" id="IPR013766">
    <property type="entry name" value="Thioredoxin_domain"/>
</dbReference>
<evidence type="ECO:0000313" key="7">
    <source>
        <dbReference type="Proteomes" id="UP000198379"/>
    </source>
</evidence>
<dbReference type="InterPro" id="IPR017801">
    <property type="entry name" value="DUF3738"/>
</dbReference>
<gene>
    <name evidence="6" type="ORF">SAMN06265376_103176</name>
</gene>
<dbReference type="PANTHER" id="PTHR42852">
    <property type="entry name" value="THIOL:DISULFIDE INTERCHANGE PROTEIN DSBE"/>
    <property type="match status" value="1"/>
</dbReference>
<dbReference type="InterPro" id="IPR036249">
    <property type="entry name" value="Thioredoxin-like_sf"/>
</dbReference>
<dbReference type="SUPFAM" id="SSF52833">
    <property type="entry name" value="Thioredoxin-like"/>
    <property type="match status" value="1"/>
</dbReference>
<dbReference type="GO" id="GO:0016491">
    <property type="term" value="F:oxidoreductase activity"/>
    <property type="evidence" value="ECO:0007669"/>
    <property type="project" value="InterPro"/>
</dbReference>
<keyword evidence="2" id="KW-0201">Cytochrome c-type biogenesis</keyword>
<evidence type="ECO:0000256" key="3">
    <source>
        <dbReference type="ARBA" id="ARBA00023157"/>
    </source>
</evidence>
<dbReference type="RefSeq" id="WP_089371503.1">
    <property type="nucleotide sequence ID" value="NZ_BMEP01000001.1"/>
</dbReference>
<dbReference type="OrthoDB" id="1118217at2"/>
<dbReference type="Gene3D" id="3.40.30.10">
    <property type="entry name" value="Glutaredoxin"/>
    <property type="match status" value="1"/>
</dbReference>
<organism evidence="6 7">
    <name type="scientific">Dokdonia pacifica</name>
    <dbReference type="NCBI Taxonomy" id="1627892"/>
    <lineage>
        <taxon>Bacteria</taxon>
        <taxon>Pseudomonadati</taxon>
        <taxon>Bacteroidota</taxon>
        <taxon>Flavobacteriia</taxon>
        <taxon>Flavobacteriales</taxon>
        <taxon>Flavobacteriaceae</taxon>
        <taxon>Dokdonia</taxon>
    </lineage>
</organism>
<proteinExistence type="predicted"/>
<keyword evidence="7" id="KW-1185">Reference proteome</keyword>